<reference evidence="3 4" key="1">
    <citation type="submission" date="2015-09" db="EMBL/GenBank/DDBJ databases">
        <title>Trachymyrmex cornetzi WGS genome.</title>
        <authorList>
            <person name="Nygaard S."/>
            <person name="Hu H."/>
            <person name="Boomsma J."/>
            <person name="Zhang G."/>
        </authorList>
    </citation>
    <scope>NUCLEOTIDE SEQUENCE [LARGE SCALE GENOMIC DNA]</scope>
    <source>
        <strain evidence="3">Tcor2-1</strain>
        <tissue evidence="3">Whole body</tissue>
    </source>
</reference>
<feature type="region of interest" description="Disordered" evidence="1">
    <location>
        <begin position="1"/>
        <end position="20"/>
    </location>
</feature>
<name>A0A151IVR4_9HYME</name>
<gene>
    <name evidence="3" type="ORF">ALC57_16060</name>
</gene>
<evidence type="ECO:0000313" key="3">
    <source>
        <dbReference type="EMBL" id="KYN11782.1"/>
    </source>
</evidence>
<feature type="domain" description="Mutator-like transposase" evidence="2">
    <location>
        <begin position="68"/>
        <end position="414"/>
    </location>
</feature>
<feature type="region of interest" description="Disordered" evidence="1">
    <location>
        <begin position="528"/>
        <end position="552"/>
    </location>
</feature>
<proteinExistence type="predicted"/>
<dbReference type="EMBL" id="KQ980890">
    <property type="protein sequence ID" value="KYN11782.1"/>
    <property type="molecule type" value="Genomic_DNA"/>
</dbReference>
<dbReference type="Pfam" id="PF20700">
    <property type="entry name" value="Mutator"/>
    <property type="match status" value="1"/>
</dbReference>
<protein>
    <recommendedName>
        <fullName evidence="2">Mutator-like transposase domain-containing protein</fullName>
    </recommendedName>
</protein>
<evidence type="ECO:0000313" key="4">
    <source>
        <dbReference type="Proteomes" id="UP000078492"/>
    </source>
</evidence>
<evidence type="ECO:0000256" key="1">
    <source>
        <dbReference type="SAM" id="MobiDB-lite"/>
    </source>
</evidence>
<dbReference type="PANTHER" id="PTHR33309:SF3">
    <property type="entry name" value="CCHC-TYPE DOMAIN-CONTAINING PROTEIN"/>
    <property type="match status" value="1"/>
</dbReference>
<sequence>MDRKGSKKQPTRAGRQKKRHFRGNRFTVEKDVEFTSTLSKKLKTSENTDFSVSREFSYCILNFFSVFTTIATLVVCKQCKSDIQFNQTSSRGLGFKIRVKCNCNEILINSSPFINKAFEINRRIVFVFRLLGVAREGINLFCGYMDIYQGISTNIYYSCLDNIYIAASSVYKVILKSAMADEKIKNKEAGNIENHLTVSGDGTWKKRGYSSLFGVSTLIGKYSKKVLDSVVKSSFCQECNLWNNKKNENIDEYNEWYDIHEENCAINHNGSAGKMEIDAITEMFLRSKNEHGVLYVKYIGDGDSKTFKGILDVNPYGDEATVLKKECVDHVERRMGRRLRYIKKSNKVIGSKGAKKLADKMIGELTKYYGLAIRKHPDSVEDMKKEIWATYYHKSSTDESLQHQNCPEGENSWCKWRKAEAAGTIASFQHSDSPLNSNVWEIIKPIYENLSSDELLERCLDAETQINNESLNALIWNFAPKHLHCVAKTIEIATFLAVIIFNEGFLPILKVMDVMGVTIGQQAEMHAHSRNEARIRRSEECSSDFGKDQRPQLRDERAALHDMYEEEEGALYGPGIAD</sequence>
<evidence type="ECO:0000259" key="2">
    <source>
        <dbReference type="Pfam" id="PF20700"/>
    </source>
</evidence>
<dbReference type="Proteomes" id="UP000078492">
    <property type="component" value="Unassembled WGS sequence"/>
</dbReference>
<dbReference type="InterPro" id="IPR049012">
    <property type="entry name" value="Mutator_transp_dom"/>
</dbReference>
<organism evidence="3 4">
    <name type="scientific">Trachymyrmex cornetzi</name>
    <dbReference type="NCBI Taxonomy" id="471704"/>
    <lineage>
        <taxon>Eukaryota</taxon>
        <taxon>Metazoa</taxon>
        <taxon>Ecdysozoa</taxon>
        <taxon>Arthropoda</taxon>
        <taxon>Hexapoda</taxon>
        <taxon>Insecta</taxon>
        <taxon>Pterygota</taxon>
        <taxon>Neoptera</taxon>
        <taxon>Endopterygota</taxon>
        <taxon>Hymenoptera</taxon>
        <taxon>Apocrita</taxon>
        <taxon>Aculeata</taxon>
        <taxon>Formicoidea</taxon>
        <taxon>Formicidae</taxon>
        <taxon>Myrmicinae</taxon>
        <taxon>Trachymyrmex</taxon>
    </lineage>
</organism>
<dbReference type="AlphaFoldDB" id="A0A151IVR4"/>
<dbReference type="PANTHER" id="PTHR33309">
    <property type="entry name" value="KERATIN, ULTRA HIGH-SULFUR MATRIX PROTEIN-LIKE"/>
    <property type="match status" value="1"/>
</dbReference>
<accession>A0A151IVR4</accession>
<keyword evidence="4" id="KW-1185">Reference proteome</keyword>